<keyword evidence="9" id="KW-0460">Magnesium</keyword>
<evidence type="ECO:0000256" key="9">
    <source>
        <dbReference type="ARBA" id="ARBA00022842"/>
    </source>
</evidence>
<dbReference type="AlphaFoldDB" id="A0A839TDY8"/>
<dbReference type="GO" id="GO:0046872">
    <property type="term" value="F:metal ion binding"/>
    <property type="evidence" value="ECO:0007669"/>
    <property type="project" value="UniProtKB-KW"/>
</dbReference>
<proteinExistence type="inferred from homology"/>
<evidence type="ECO:0000256" key="5">
    <source>
        <dbReference type="ARBA" id="ARBA00022630"/>
    </source>
</evidence>
<comment type="cofactor">
    <cofactor evidence="1">
        <name>Mg(2+)</name>
        <dbReference type="ChEBI" id="CHEBI:18420"/>
    </cofactor>
</comment>
<keyword evidence="14" id="KW-1185">Reference proteome</keyword>
<evidence type="ECO:0000256" key="1">
    <source>
        <dbReference type="ARBA" id="ARBA00001946"/>
    </source>
</evidence>
<dbReference type="PANTHER" id="PTHR30040:SF2">
    <property type="entry name" value="FAD:PROTEIN FMN TRANSFERASE"/>
    <property type="match status" value="1"/>
</dbReference>
<evidence type="ECO:0000256" key="11">
    <source>
        <dbReference type="ARBA" id="ARBA00048540"/>
    </source>
</evidence>
<evidence type="ECO:0000256" key="10">
    <source>
        <dbReference type="ARBA" id="ARBA00031306"/>
    </source>
</evidence>
<comment type="caution">
    <text evidence="13">The sequence shown here is derived from an EMBL/GenBank/DDBJ whole genome shotgun (WGS) entry which is preliminary data.</text>
</comment>
<dbReference type="EMBL" id="JACHXL010000001">
    <property type="protein sequence ID" value="MBB3105793.1"/>
    <property type="molecule type" value="Genomic_DNA"/>
</dbReference>
<keyword evidence="6" id="KW-0808">Transferase</keyword>
<dbReference type="GO" id="GO:0016740">
    <property type="term" value="F:transferase activity"/>
    <property type="evidence" value="ECO:0007669"/>
    <property type="project" value="UniProtKB-KW"/>
</dbReference>
<feature type="region of interest" description="Disordered" evidence="12">
    <location>
        <begin position="138"/>
        <end position="160"/>
    </location>
</feature>
<keyword evidence="7" id="KW-0479">Metal-binding</keyword>
<dbReference type="PANTHER" id="PTHR30040">
    <property type="entry name" value="THIAMINE BIOSYNTHESIS LIPOPROTEIN APBE"/>
    <property type="match status" value="1"/>
</dbReference>
<reference evidence="13 14" key="1">
    <citation type="submission" date="2020-08" db="EMBL/GenBank/DDBJ databases">
        <title>Genomic Encyclopedia of Type Strains, Phase III (KMG-III): the genomes of soil and plant-associated and newly described type strains.</title>
        <authorList>
            <person name="Whitman W."/>
        </authorList>
    </citation>
    <scope>NUCLEOTIDE SEQUENCE [LARGE SCALE GENOMIC DNA]</scope>
    <source>
        <strain evidence="13 14">CECT 5885</strain>
    </source>
</reference>
<dbReference type="EC" id="2.7.1.180" evidence="3"/>
<protein>
    <recommendedName>
        <fullName evidence="4">FAD:protein FMN transferase</fullName>
        <ecNumber evidence="3">2.7.1.180</ecNumber>
    </recommendedName>
    <alternativeName>
        <fullName evidence="10">Flavin transferase</fullName>
    </alternativeName>
</protein>
<organism evidence="13 14">
    <name type="scientific">Psychrobacter luti</name>
    <dbReference type="NCBI Taxonomy" id="198481"/>
    <lineage>
        <taxon>Bacteria</taxon>
        <taxon>Pseudomonadati</taxon>
        <taxon>Pseudomonadota</taxon>
        <taxon>Gammaproteobacteria</taxon>
        <taxon>Moraxellales</taxon>
        <taxon>Moraxellaceae</taxon>
        <taxon>Psychrobacter</taxon>
    </lineage>
</organism>
<evidence type="ECO:0000256" key="7">
    <source>
        <dbReference type="ARBA" id="ARBA00022723"/>
    </source>
</evidence>
<evidence type="ECO:0000256" key="12">
    <source>
        <dbReference type="SAM" id="MobiDB-lite"/>
    </source>
</evidence>
<name>A0A839TDY8_9GAMM</name>
<comment type="similarity">
    <text evidence="2">Belongs to the ApbE family.</text>
</comment>
<dbReference type="InterPro" id="IPR003374">
    <property type="entry name" value="ApbE-like_sf"/>
</dbReference>
<sequence length="367" mass="40839">MKANTNSSTPQLLTFILPAMGCQIQISLNITQLNLQQTPGNTDQEIVQEIDQKFASVKSYVKEKLLQCEHIFSRFDNTSELMILNRHTNQWTDISLELFTVLEIAIAFVPKTQGLVTPTLLNTLWDIGYKHSFGTLAKQPTPSVQTTQPTLQDTSDSSKNNIGNQSIKNIKLRTLAHGQHQVFLPTGTALDLNGYVKGWCAMQLAEYISQRSDWQFPCLIDMGGDIAIGVPNKQESTKPITWAIAIAKPYTADSQQLQDEENIAIIHISAGAVATSGQDYRRWWHKGHWQHHLIHPYHACPAKSDVLSATILADNTLTAEVYAKYCVILGAKKALQWLSEQHIAAVLVDTNHKVMASPAIHPNLIAI</sequence>
<evidence type="ECO:0000256" key="3">
    <source>
        <dbReference type="ARBA" id="ARBA00011955"/>
    </source>
</evidence>
<evidence type="ECO:0000256" key="4">
    <source>
        <dbReference type="ARBA" id="ARBA00016337"/>
    </source>
</evidence>
<evidence type="ECO:0000256" key="8">
    <source>
        <dbReference type="ARBA" id="ARBA00022827"/>
    </source>
</evidence>
<keyword evidence="8" id="KW-0274">FAD</keyword>
<dbReference type="Proteomes" id="UP000588111">
    <property type="component" value="Unassembled WGS sequence"/>
</dbReference>
<dbReference type="InterPro" id="IPR024932">
    <property type="entry name" value="ApbE"/>
</dbReference>
<comment type="catalytic activity">
    <reaction evidence="11">
        <text>L-threonyl-[protein] + FAD = FMN-L-threonyl-[protein] + AMP + H(+)</text>
        <dbReference type="Rhea" id="RHEA:36847"/>
        <dbReference type="Rhea" id="RHEA-COMP:11060"/>
        <dbReference type="Rhea" id="RHEA-COMP:11061"/>
        <dbReference type="ChEBI" id="CHEBI:15378"/>
        <dbReference type="ChEBI" id="CHEBI:30013"/>
        <dbReference type="ChEBI" id="CHEBI:57692"/>
        <dbReference type="ChEBI" id="CHEBI:74257"/>
        <dbReference type="ChEBI" id="CHEBI:456215"/>
        <dbReference type="EC" id="2.7.1.180"/>
    </reaction>
</comment>
<evidence type="ECO:0000313" key="13">
    <source>
        <dbReference type="EMBL" id="MBB3105793.1"/>
    </source>
</evidence>
<dbReference type="RefSeq" id="WP_183618087.1">
    <property type="nucleotide sequence ID" value="NZ_CAJHAH010000004.1"/>
</dbReference>
<evidence type="ECO:0000256" key="6">
    <source>
        <dbReference type="ARBA" id="ARBA00022679"/>
    </source>
</evidence>
<gene>
    <name evidence="13" type="ORF">FHS24_000284</name>
</gene>
<dbReference type="SUPFAM" id="SSF143631">
    <property type="entry name" value="ApbE-like"/>
    <property type="match status" value="1"/>
</dbReference>
<keyword evidence="13" id="KW-0449">Lipoprotein</keyword>
<keyword evidence="5" id="KW-0285">Flavoprotein</keyword>
<accession>A0A839TDY8</accession>
<evidence type="ECO:0000313" key="14">
    <source>
        <dbReference type="Proteomes" id="UP000588111"/>
    </source>
</evidence>
<dbReference type="Gene3D" id="3.10.520.10">
    <property type="entry name" value="ApbE-like domains"/>
    <property type="match status" value="1"/>
</dbReference>
<evidence type="ECO:0000256" key="2">
    <source>
        <dbReference type="ARBA" id="ARBA00008282"/>
    </source>
</evidence>
<feature type="compositionally biased region" description="Low complexity" evidence="12">
    <location>
        <begin position="139"/>
        <end position="152"/>
    </location>
</feature>
<dbReference type="Pfam" id="PF02424">
    <property type="entry name" value="ApbE"/>
    <property type="match status" value="1"/>
</dbReference>